<dbReference type="RefSeq" id="WP_259093180.1">
    <property type="nucleotide sequence ID" value="NZ_BAAAZC010000030.1"/>
</dbReference>
<sequence length="395" mass="45923">MPVEKFKEPCARTKAIAEATNHRFEREVYHFLHTWVQNHQGETLLQFDQPLDEYLANDALRDFFLNTHHPIQQLLKNRFIACHLGRRVRAVYFDPISGDPLLAPTEQRIYNLARRMDSERMHVPFRSVHPNKQTEAGDTADISTYPADSEEIRYNSGNHFISRPANDNVFAENSRHCRAKSEGNLHVLFKKGFLEDRLHDIKLLTAEMHEAGETQLQFFVVYSRHSIIEGHFGTSLVIMDPANPDFPQRVMVCDTLLKELPHHPRWWNHFIAEYSNVFGDAIAEIVEDLSHPLQKVNIKGDAPYRHDWDCPYYATSMADALADLVKNNPELLLNGTSSDVHDAMKSIMQDYYQPSYEIKDRLAIQQTNRLKRWKSGRELIKDLVVEVSRRTSYEL</sequence>
<accession>A0ABP7QU36</accession>
<protein>
    <submittedName>
        <fullName evidence="1">Uncharacterized protein</fullName>
    </submittedName>
</protein>
<dbReference type="EMBL" id="BAAAZC010000030">
    <property type="protein sequence ID" value="GAA3988133.1"/>
    <property type="molecule type" value="Genomic_DNA"/>
</dbReference>
<proteinExistence type="predicted"/>
<dbReference type="Proteomes" id="UP001500742">
    <property type="component" value="Unassembled WGS sequence"/>
</dbReference>
<evidence type="ECO:0000313" key="2">
    <source>
        <dbReference type="Proteomes" id="UP001500742"/>
    </source>
</evidence>
<name>A0ABP7QU36_9SPHI</name>
<organism evidence="1 2">
    <name type="scientific">Mucilaginibacter dorajii</name>
    <dbReference type="NCBI Taxonomy" id="692994"/>
    <lineage>
        <taxon>Bacteria</taxon>
        <taxon>Pseudomonadati</taxon>
        <taxon>Bacteroidota</taxon>
        <taxon>Sphingobacteriia</taxon>
        <taxon>Sphingobacteriales</taxon>
        <taxon>Sphingobacteriaceae</taxon>
        <taxon>Mucilaginibacter</taxon>
    </lineage>
</organism>
<gene>
    <name evidence="1" type="ORF">GCM10022210_46160</name>
</gene>
<keyword evidence="2" id="KW-1185">Reference proteome</keyword>
<comment type="caution">
    <text evidence="1">The sequence shown here is derived from an EMBL/GenBank/DDBJ whole genome shotgun (WGS) entry which is preliminary data.</text>
</comment>
<reference evidence="2" key="1">
    <citation type="journal article" date="2019" name="Int. J. Syst. Evol. Microbiol.">
        <title>The Global Catalogue of Microorganisms (GCM) 10K type strain sequencing project: providing services to taxonomists for standard genome sequencing and annotation.</title>
        <authorList>
            <consortium name="The Broad Institute Genomics Platform"/>
            <consortium name="The Broad Institute Genome Sequencing Center for Infectious Disease"/>
            <person name="Wu L."/>
            <person name="Ma J."/>
        </authorList>
    </citation>
    <scope>NUCLEOTIDE SEQUENCE [LARGE SCALE GENOMIC DNA]</scope>
    <source>
        <strain evidence="2">JCM 16601</strain>
    </source>
</reference>
<evidence type="ECO:0000313" key="1">
    <source>
        <dbReference type="EMBL" id="GAA3988133.1"/>
    </source>
</evidence>